<dbReference type="EMBL" id="CAADFP010000125">
    <property type="protein sequence ID" value="VFK30993.1"/>
    <property type="molecule type" value="Genomic_DNA"/>
</dbReference>
<dbReference type="Pfam" id="PF23840">
    <property type="entry name" value="Phage_tail_terminator"/>
    <property type="match status" value="1"/>
</dbReference>
<reference evidence="1" key="1">
    <citation type="submission" date="2019-02" db="EMBL/GenBank/DDBJ databases">
        <authorList>
            <person name="Gruber-Vodicka R. H."/>
            <person name="Seah K. B. B."/>
        </authorList>
    </citation>
    <scope>NUCLEOTIDE SEQUENCE</scope>
    <source>
        <strain evidence="1">BECK_S312</strain>
        <strain evidence="2">BECK_S426</strain>
    </source>
</reference>
<name>A0A450WDJ2_9GAMM</name>
<dbReference type="Gene3D" id="3.30.2000.10">
    <property type="entry name" value="Phage tail protein-like"/>
    <property type="match status" value="1"/>
</dbReference>
<dbReference type="InterPro" id="IPR056912">
    <property type="entry name" value="Phage_JBD30_tail_term-like"/>
</dbReference>
<evidence type="ECO:0000313" key="2">
    <source>
        <dbReference type="EMBL" id="VFK30993.1"/>
    </source>
</evidence>
<dbReference type="InterPro" id="IPR038042">
    <property type="entry name" value="Gp37-like"/>
</dbReference>
<dbReference type="AlphaFoldDB" id="A0A450WDJ2"/>
<protein>
    <submittedName>
        <fullName evidence="1">Uncharacterized protein</fullName>
    </submittedName>
</protein>
<organism evidence="1">
    <name type="scientific">Candidatus Kentrum sp. LPFa</name>
    <dbReference type="NCBI Taxonomy" id="2126335"/>
    <lineage>
        <taxon>Bacteria</taxon>
        <taxon>Pseudomonadati</taxon>
        <taxon>Pseudomonadota</taxon>
        <taxon>Gammaproteobacteria</taxon>
        <taxon>Candidatus Kentrum</taxon>
    </lineage>
</organism>
<evidence type="ECO:0000313" key="1">
    <source>
        <dbReference type="EMBL" id="VFK15092.1"/>
    </source>
</evidence>
<dbReference type="EMBL" id="CAADFM010000120">
    <property type="protein sequence ID" value="VFK15092.1"/>
    <property type="molecule type" value="Genomic_DNA"/>
</dbReference>
<sequence length="139" mass="15474">MNTRQEIQARIEGQCLDFKEVAGAADYQAILSGRINAPGAYVFPDSQKAGENTLVNGISQRVTRLFGNTIAVRNVSGTRNVDSSDENMDLCNKVRAALLGWSPTDCEPMEYVDGQLTAIHNGFHLWMERYRTATHIRKV</sequence>
<accession>A0A450WDJ2</accession>
<proteinExistence type="predicted"/>
<gene>
    <name evidence="1" type="ORF">BECKLPF1236A_GA0070988_1012010</name>
    <name evidence="2" type="ORF">BECKLPF1236C_GA0070990_1012510</name>
</gene>